<dbReference type="InterPro" id="IPR023676">
    <property type="entry name" value="Ribosomal_uS14_arc"/>
</dbReference>
<evidence type="ECO:0000313" key="14">
    <source>
        <dbReference type="Proteomes" id="UP001151295"/>
    </source>
</evidence>
<dbReference type="InterPro" id="IPR018271">
    <property type="entry name" value="Ribosomal_uS14_CS"/>
</dbReference>
<dbReference type="InterPro" id="IPR050611">
    <property type="entry name" value="ABCF"/>
</dbReference>
<keyword evidence="9" id="KW-0687">Ribonucleoprotein</keyword>
<dbReference type="SMART" id="SM00382">
    <property type="entry name" value="AAA"/>
    <property type="match status" value="2"/>
</dbReference>
<reference evidence="13" key="1">
    <citation type="submission" date="2022-07" db="EMBL/GenBank/DDBJ databases">
        <title>Phylogenomic reconstructions and comparative analyses of Kickxellomycotina fungi.</title>
        <authorList>
            <person name="Reynolds N.K."/>
            <person name="Stajich J.E."/>
            <person name="Barry K."/>
            <person name="Grigoriev I.V."/>
            <person name="Crous P."/>
            <person name="Smith M.E."/>
        </authorList>
    </citation>
    <scope>NUCLEOTIDE SEQUENCE</scope>
    <source>
        <strain evidence="13">BCRC 34882</strain>
    </source>
</reference>
<evidence type="ECO:0000256" key="7">
    <source>
        <dbReference type="ARBA" id="ARBA00022840"/>
    </source>
</evidence>
<dbReference type="InterPro" id="IPR017871">
    <property type="entry name" value="ABC_transporter-like_CS"/>
</dbReference>
<feature type="compositionally biased region" description="Basic and acidic residues" evidence="11">
    <location>
        <begin position="69"/>
        <end position="78"/>
    </location>
</feature>
<dbReference type="InterPro" id="IPR003593">
    <property type="entry name" value="AAA+_ATPase"/>
</dbReference>
<dbReference type="Pfam" id="PF12848">
    <property type="entry name" value="ABC_tran_Xtn"/>
    <property type="match status" value="1"/>
</dbReference>
<dbReference type="InterPro" id="IPR032781">
    <property type="entry name" value="ABC_tran_Xtn"/>
</dbReference>
<keyword evidence="14" id="KW-1185">Reference proteome</keyword>
<comment type="cofactor">
    <cofactor evidence="1">
        <name>Zn(2+)</name>
        <dbReference type="ChEBI" id="CHEBI:29105"/>
    </cofactor>
</comment>
<proteinExistence type="inferred from homology"/>
<evidence type="ECO:0000256" key="5">
    <source>
        <dbReference type="ARBA" id="ARBA00022741"/>
    </source>
</evidence>
<dbReference type="EMBL" id="JANBQD010000001">
    <property type="protein sequence ID" value="KAJ1996273.1"/>
    <property type="molecule type" value="Genomic_DNA"/>
</dbReference>
<dbReference type="HAMAP" id="MF_01364_A">
    <property type="entry name" value="Ribosomal_uS14_2_A"/>
    <property type="match status" value="1"/>
</dbReference>
<evidence type="ECO:0000313" key="13">
    <source>
        <dbReference type="EMBL" id="KAJ1996273.1"/>
    </source>
</evidence>
<dbReference type="PANTHER" id="PTHR19211:SF129">
    <property type="entry name" value="ABC TRANSPORTER ATP-BINDING PROTEIN"/>
    <property type="match status" value="1"/>
</dbReference>
<dbReference type="InterPro" id="IPR039744">
    <property type="entry name" value="RIbosomal_uS14_euk_arc"/>
</dbReference>
<feature type="domain" description="ABC transporter" evidence="12">
    <location>
        <begin position="178"/>
        <end position="488"/>
    </location>
</feature>
<keyword evidence="6" id="KW-0862">Zinc</keyword>
<evidence type="ECO:0000256" key="10">
    <source>
        <dbReference type="SAM" id="Coils"/>
    </source>
</evidence>
<dbReference type="Proteomes" id="UP001151295">
    <property type="component" value="Unassembled WGS sequence"/>
</dbReference>
<evidence type="ECO:0000256" key="3">
    <source>
        <dbReference type="ARBA" id="ARBA00022723"/>
    </source>
</evidence>
<gene>
    <name evidence="13" type="ORF">EDC05_000163</name>
</gene>
<evidence type="ECO:0000256" key="11">
    <source>
        <dbReference type="SAM" id="MobiDB-lite"/>
    </source>
</evidence>
<dbReference type="SUPFAM" id="SSF52540">
    <property type="entry name" value="P-loop containing nucleoside triphosphate hydrolases"/>
    <property type="match status" value="2"/>
</dbReference>
<feature type="compositionally biased region" description="Polar residues" evidence="11">
    <location>
        <begin position="105"/>
        <end position="131"/>
    </location>
</feature>
<name>A0ABQ8PVE9_9FUNG</name>
<evidence type="ECO:0000256" key="4">
    <source>
        <dbReference type="ARBA" id="ARBA00022737"/>
    </source>
</evidence>
<evidence type="ECO:0000256" key="2">
    <source>
        <dbReference type="ARBA" id="ARBA00009083"/>
    </source>
</evidence>
<dbReference type="InterPro" id="IPR027417">
    <property type="entry name" value="P-loop_NTPase"/>
</dbReference>
<evidence type="ECO:0000256" key="6">
    <source>
        <dbReference type="ARBA" id="ARBA00022833"/>
    </source>
</evidence>
<protein>
    <recommendedName>
        <fullName evidence="12">ABC transporter domain-containing protein</fullName>
    </recommendedName>
</protein>
<keyword evidence="4" id="KW-0677">Repeat</keyword>
<dbReference type="InterPro" id="IPR043140">
    <property type="entry name" value="Ribosomal_uS14_sf"/>
</dbReference>
<dbReference type="PROSITE" id="PS00527">
    <property type="entry name" value="RIBOSOMAL_S14"/>
    <property type="match status" value="1"/>
</dbReference>
<accession>A0ABQ8PVE9</accession>
<feature type="region of interest" description="Disordered" evidence="11">
    <location>
        <begin position="69"/>
        <end position="133"/>
    </location>
</feature>
<dbReference type="PROSITE" id="PS50893">
    <property type="entry name" value="ABC_TRANSPORTER_2"/>
    <property type="match status" value="2"/>
</dbReference>
<keyword evidence="10" id="KW-0175">Coiled coil</keyword>
<dbReference type="InterPro" id="IPR003439">
    <property type="entry name" value="ABC_transporter-like_ATP-bd"/>
</dbReference>
<keyword evidence="8" id="KW-0689">Ribosomal protein</keyword>
<evidence type="ECO:0000256" key="1">
    <source>
        <dbReference type="ARBA" id="ARBA00001947"/>
    </source>
</evidence>
<dbReference type="Pfam" id="PF00253">
    <property type="entry name" value="Ribosomal_S14"/>
    <property type="match status" value="1"/>
</dbReference>
<organism evidence="13 14">
    <name type="scientific">Coemansia umbellata</name>
    <dbReference type="NCBI Taxonomy" id="1424467"/>
    <lineage>
        <taxon>Eukaryota</taxon>
        <taxon>Fungi</taxon>
        <taxon>Fungi incertae sedis</taxon>
        <taxon>Zoopagomycota</taxon>
        <taxon>Kickxellomycotina</taxon>
        <taxon>Kickxellomycetes</taxon>
        <taxon>Kickxellales</taxon>
        <taxon>Kickxellaceae</taxon>
        <taxon>Coemansia</taxon>
    </lineage>
</organism>
<keyword evidence="5" id="KW-0547">Nucleotide-binding</keyword>
<dbReference type="PANTHER" id="PTHR19211">
    <property type="entry name" value="ATP-BINDING TRANSPORT PROTEIN-RELATED"/>
    <property type="match status" value="1"/>
</dbReference>
<comment type="caution">
    <text evidence="13">The sequence shown here is derived from an EMBL/GenBank/DDBJ whole genome shotgun (WGS) entry which is preliminary data.</text>
</comment>
<dbReference type="NCBIfam" id="NF004424">
    <property type="entry name" value="PRK05766.1"/>
    <property type="match status" value="1"/>
</dbReference>
<evidence type="ECO:0000256" key="8">
    <source>
        <dbReference type="ARBA" id="ARBA00022980"/>
    </source>
</evidence>
<dbReference type="InterPro" id="IPR001209">
    <property type="entry name" value="Ribosomal_uS14"/>
</dbReference>
<keyword evidence="7" id="KW-0067">ATP-binding</keyword>
<evidence type="ECO:0000259" key="12">
    <source>
        <dbReference type="PROSITE" id="PS50893"/>
    </source>
</evidence>
<dbReference type="Gene3D" id="4.10.830.10">
    <property type="entry name" value="30s Ribosomal Protein S14, Chain N"/>
    <property type="match status" value="1"/>
</dbReference>
<feature type="domain" description="ABC transporter" evidence="12">
    <location>
        <begin position="588"/>
        <end position="805"/>
    </location>
</feature>
<keyword evidence="3" id="KW-0479">Metal-binding</keyword>
<dbReference type="CDD" id="cd03221">
    <property type="entry name" value="ABCF_EF-3"/>
    <property type="match status" value="1"/>
</dbReference>
<comment type="similarity">
    <text evidence="2">Belongs to the universal ribosomal protein uS14 family.</text>
</comment>
<dbReference type="PROSITE" id="PS00211">
    <property type="entry name" value="ABC_TRANSPORTER_1"/>
    <property type="match status" value="2"/>
</dbReference>
<dbReference type="Pfam" id="PF00005">
    <property type="entry name" value="ABC_tran"/>
    <property type="match status" value="2"/>
</dbReference>
<feature type="coiled-coil region" evidence="10">
    <location>
        <begin position="473"/>
        <end position="504"/>
    </location>
</feature>
<dbReference type="Gene3D" id="3.40.50.300">
    <property type="entry name" value="P-loop containing nucleotide triphosphate hydrolases"/>
    <property type="match status" value="3"/>
</dbReference>
<sequence>MLGIKTLLDAVPAAVKAALDQDTVDYLSGLIEEDPDPSALRDAAEPFLIDAGMKDTEIDSIFTKLSIKDDSDSDKKQNVSEAATKPTLLPQAASPVAARPPTDIKGSSTSAGTVSVQASRNPPVASASQQGPVKEILAPAKPLSKTKEAKAIQRPPVQAYSQQSRFHMETVTTLSKDVDLKDVNVTIGDYELLVDARLWLKAGYHYGMVGRNGAGKSTLLSVIGDGSLVGFPDNIRTLYVQQLDVLDTDISVIDAVLAADEMRQKRINDVRAIEAAVKAPDALREALNKYILRIATEKITDAQKIASLRSGRRGKTARAVALKAEQAMLSDTKSELYDGDKTDSEVASNVLEKLYAELDQMDAHSAEARARTILSSFNIAEEQQNGPVSMLSGGWRMRVALAKAMFMEPDILLLDECTNHLDLAAIAWLQDYLVSLDGITIVCVSHDRDFLNAVSQEIIRLKEKKLTYHPGNYEEYEQTEDELRKKKERQYASLERRREHVKKSIDNFMKHARSTNDSKVLNQAASRKKKLERMSGLDVMDDGKRFKVSYWAGYHSTLRPELILERAEKEVDFSIPQPEVLRHSGPLITLNGVSFVYSGQSKPVLDNISLSIMMGDHISLLGLNGCGKSTLINIISGSLKPTKGSVEQQARLRIGYYTQHFVDELSGETSSGLKTLMKMNKGTKESEARKWLGSFELSGDLATRPIHMLSGGQRARVAMAIMLFSNPHMLLLDEVTNHLDMYAVQGLIAAINEYEGTVILVSHDRHFLRETAEDNYLLQDNKLEPLEGGIDEYVDKFTPEKQQKMAHENVWFSHPRRYGKGSRQCRVCTHRAGLIRKYGLDLCRQCFREYAKDIGFVKVDQIG</sequence>
<evidence type="ECO:0000256" key="9">
    <source>
        <dbReference type="ARBA" id="ARBA00023274"/>
    </source>
</evidence>